<dbReference type="InterPro" id="IPR011706">
    <property type="entry name" value="Cu-oxidase_C"/>
</dbReference>
<dbReference type="AlphaFoldDB" id="A0A9P6IZW4"/>
<feature type="domain" description="Plastocyanin-like" evidence="6">
    <location>
        <begin position="442"/>
        <end position="550"/>
    </location>
</feature>
<evidence type="ECO:0000259" key="7">
    <source>
        <dbReference type="Pfam" id="PF07732"/>
    </source>
</evidence>
<evidence type="ECO:0000256" key="3">
    <source>
        <dbReference type="ARBA" id="ARBA00023002"/>
    </source>
</evidence>
<proteinExistence type="inferred from homology"/>
<evidence type="ECO:0000259" key="6">
    <source>
        <dbReference type="Pfam" id="PF07731"/>
    </source>
</evidence>
<dbReference type="Proteomes" id="UP000738359">
    <property type="component" value="Unassembled WGS sequence"/>
</dbReference>
<dbReference type="SUPFAM" id="SSF49503">
    <property type="entry name" value="Cupredoxins"/>
    <property type="match status" value="3"/>
</dbReference>
<reference evidence="8" key="1">
    <citation type="journal article" date="2020" name="Fungal Divers.">
        <title>Resolving the Mortierellaceae phylogeny through synthesis of multi-gene phylogenetics and phylogenomics.</title>
        <authorList>
            <person name="Vandepol N."/>
            <person name="Liber J."/>
            <person name="Desiro A."/>
            <person name="Na H."/>
            <person name="Kennedy M."/>
            <person name="Barry K."/>
            <person name="Grigoriev I.V."/>
            <person name="Miller A.N."/>
            <person name="O'Donnell K."/>
            <person name="Stajich J.E."/>
            <person name="Bonito G."/>
        </authorList>
    </citation>
    <scope>NUCLEOTIDE SEQUENCE</scope>
    <source>
        <strain evidence="8">CK1249</strain>
    </source>
</reference>
<evidence type="ECO:0008006" key="10">
    <source>
        <dbReference type="Google" id="ProtNLM"/>
    </source>
</evidence>
<dbReference type="InterPro" id="IPR008972">
    <property type="entry name" value="Cupredoxin"/>
</dbReference>
<evidence type="ECO:0000259" key="5">
    <source>
        <dbReference type="Pfam" id="PF00394"/>
    </source>
</evidence>
<dbReference type="EMBL" id="JAAAHY010001067">
    <property type="protein sequence ID" value="KAF9953103.1"/>
    <property type="molecule type" value="Genomic_DNA"/>
</dbReference>
<keyword evidence="9" id="KW-1185">Reference proteome</keyword>
<name>A0A9P6IZW4_MORAP</name>
<dbReference type="Pfam" id="PF07732">
    <property type="entry name" value="Cu-oxidase_3"/>
    <property type="match status" value="1"/>
</dbReference>
<dbReference type="InterPro" id="IPR033138">
    <property type="entry name" value="Cu_oxidase_CS"/>
</dbReference>
<evidence type="ECO:0000256" key="4">
    <source>
        <dbReference type="ARBA" id="ARBA00023008"/>
    </source>
</evidence>
<dbReference type="GO" id="GO:0005507">
    <property type="term" value="F:copper ion binding"/>
    <property type="evidence" value="ECO:0007669"/>
    <property type="project" value="InterPro"/>
</dbReference>
<organism evidence="8 9">
    <name type="scientific">Mortierella alpina</name>
    <name type="common">Oleaginous fungus</name>
    <name type="synonym">Mortierella renispora</name>
    <dbReference type="NCBI Taxonomy" id="64518"/>
    <lineage>
        <taxon>Eukaryota</taxon>
        <taxon>Fungi</taxon>
        <taxon>Fungi incertae sedis</taxon>
        <taxon>Mucoromycota</taxon>
        <taxon>Mortierellomycotina</taxon>
        <taxon>Mortierellomycetes</taxon>
        <taxon>Mortierellales</taxon>
        <taxon>Mortierellaceae</taxon>
        <taxon>Mortierella</taxon>
    </lineage>
</organism>
<dbReference type="InterPro" id="IPR002355">
    <property type="entry name" value="Cu_oxidase_Cu_BS"/>
</dbReference>
<evidence type="ECO:0000313" key="9">
    <source>
        <dbReference type="Proteomes" id="UP000738359"/>
    </source>
</evidence>
<evidence type="ECO:0000313" key="8">
    <source>
        <dbReference type="EMBL" id="KAF9953103.1"/>
    </source>
</evidence>
<sequence length="570" mass="63395">MFSEKPTRREKSSKRNIVIAGVILVVLALAPSLGLGQGSQPWNDASRFLLSKTFPIIETPTTRYYNWELSQSTISPDGLARPMLLVNGMFPGPLIEANTGDRIVVNVTNNMDSGTAIHWHGIHQKGTPWMDGTMGVTQCAIPPGQSMIYNYTITNQWGTYWWHAHAASQYVDGIFGPLIVHSPDEPHLKKYDEDIIMMLQDYYHTPSDPLVNWYHSPKSGGSDPLPDNGLINGRNSFNCSKAAQAQFPTNTKCTDGEPLATFNFKAGSTYRIRLINTGAFADFQFSIDGHTLTVIEADGVDMQPVPVQRLPIHVAQRYSVLVHANETVGNYYVRATINTNCFFGSNRALDPFVKAVIHYENAPVAQSFDSTDWTAASMAPSCVDLALDMLHPYNVQPAPTADVSHLIKFTMKPSSDGILLGYANDRSWSPLMTNATLFQSQMGLTSFDATQQVVVLDKNVIELVLINDDIGPHPFHFHGYTFSVLGWGNGTYVPGQTPLEVRNPLRRDTITIPQRGWTVVRFVNDNPGLWTLHCHMDWHMEVGLLIQFESWPDRIRGLEIPSEITAMCGA</sequence>
<comment type="similarity">
    <text evidence="1">Belongs to the multicopper oxidase family.</text>
</comment>
<feature type="domain" description="Plastocyanin-like" evidence="5">
    <location>
        <begin position="193"/>
        <end position="361"/>
    </location>
</feature>
<dbReference type="PANTHER" id="PTHR11709:SF414">
    <property type="entry name" value="ADR239WP"/>
    <property type="match status" value="1"/>
</dbReference>
<dbReference type="CDD" id="cd13857">
    <property type="entry name" value="CuRO_1_Diphenol_Ox"/>
    <property type="match status" value="1"/>
</dbReference>
<keyword evidence="2" id="KW-0479">Metal-binding</keyword>
<dbReference type="InterPro" id="IPR045087">
    <property type="entry name" value="Cu-oxidase_fam"/>
</dbReference>
<dbReference type="PROSITE" id="PS00079">
    <property type="entry name" value="MULTICOPPER_OXIDASE1"/>
    <property type="match status" value="1"/>
</dbReference>
<dbReference type="OrthoDB" id="2121828at2759"/>
<dbReference type="InterPro" id="IPR011707">
    <property type="entry name" value="Cu-oxidase-like_N"/>
</dbReference>
<evidence type="ECO:0000256" key="2">
    <source>
        <dbReference type="ARBA" id="ARBA00022723"/>
    </source>
</evidence>
<keyword evidence="4" id="KW-0186">Copper</keyword>
<accession>A0A9P6IZW4</accession>
<dbReference type="GO" id="GO:0016491">
    <property type="term" value="F:oxidoreductase activity"/>
    <property type="evidence" value="ECO:0007669"/>
    <property type="project" value="UniProtKB-KW"/>
</dbReference>
<dbReference type="CDD" id="cd13886">
    <property type="entry name" value="CuRO_2_MCO_like_1"/>
    <property type="match status" value="1"/>
</dbReference>
<dbReference type="Pfam" id="PF00394">
    <property type="entry name" value="Cu-oxidase"/>
    <property type="match status" value="1"/>
</dbReference>
<dbReference type="PANTHER" id="PTHR11709">
    <property type="entry name" value="MULTI-COPPER OXIDASE"/>
    <property type="match status" value="1"/>
</dbReference>
<keyword evidence="3" id="KW-0560">Oxidoreductase</keyword>
<dbReference type="FunFam" id="2.60.40.420:FF:000045">
    <property type="entry name" value="Laccase 2"/>
    <property type="match status" value="1"/>
</dbReference>
<protein>
    <recommendedName>
        <fullName evidence="10">Multicopper oxidase</fullName>
    </recommendedName>
</protein>
<dbReference type="InterPro" id="IPR001117">
    <property type="entry name" value="Cu-oxidase_2nd"/>
</dbReference>
<dbReference type="PROSITE" id="PS00080">
    <property type="entry name" value="MULTICOPPER_OXIDASE2"/>
    <property type="match status" value="1"/>
</dbReference>
<dbReference type="Pfam" id="PF07731">
    <property type="entry name" value="Cu-oxidase_2"/>
    <property type="match status" value="1"/>
</dbReference>
<dbReference type="Gene3D" id="2.60.40.420">
    <property type="entry name" value="Cupredoxins - blue copper proteins"/>
    <property type="match status" value="3"/>
</dbReference>
<evidence type="ECO:0000256" key="1">
    <source>
        <dbReference type="ARBA" id="ARBA00010609"/>
    </source>
</evidence>
<comment type="caution">
    <text evidence="8">The sequence shown here is derived from an EMBL/GenBank/DDBJ whole genome shotgun (WGS) entry which is preliminary data.</text>
</comment>
<feature type="domain" description="Plastocyanin-like" evidence="7">
    <location>
        <begin position="70"/>
        <end position="184"/>
    </location>
</feature>
<gene>
    <name evidence="8" type="ORF">BGZ70_000358</name>
</gene>